<dbReference type="InterPro" id="IPR001279">
    <property type="entry name" value="Metallo-B-lactamas"/>
</dbReference>
<comment type="caution">
    <text evidence="8">The sequence shown here is derived from an EMBL/GenBank/DDBJ whole genome shotgun (WGS) entry which is preliminary data.</text>
</comment>
<keyword evidence="2" id="KW-1003">Cell membrane</keyword>
<dbReference type="GO" id="GO:0005886">
    <property type="term" value="C:plasma membrane"/>
    <property type="evidence" value="ECO:0007669"/>
    <property type="project" value="UniProtKB-SubCell"/>
</dbReference>
<dbReference type="InterPro" id="IPR036866">
    <property type="entry name" value="RibonucZ/Hydroxyglut_hydro"/>
</dbReference>
<evidence type="ECO:0000256" key="1">
    <source>
        <dbReference type="ARBA" id="ARBA00004651"/>
    </source>
</evidence>
<evidence type="ECO:0000256" key="5">
    <source>
        <dbReference type="ARBA" id="ARBA00023136"/>
    </source>
</evidence>
<keyword evidence="5 6" id="KW-0472">Membrane</keyword>
<dbReference type="InterPro" id="IPR052159">
    <property type="entry name" value="Competence_DNA_uptake"/>
</dbReference>
<dbReference type="SMART" id="SM00849">
    <property type="entry name" value="Lactamase_B"/>
    <property type="match status" value="1"/>
</dbReference>
<dbReference type="SUPFAM" id="SSF56281">
    <property type="entry name" value="Metallo-hydrolase/oxidoreductase"/>
    <property type="match status" value="1"/>
</dbReference>
<feature type="transmembrane region" description="Helical" evidence="6">
    <location>
        <begin position="308"/>
        <end position="335"/>
    </location>
</feature>
<organism evidence="8 9">
    <name type="scientific">Macrococcus hajekii</name>
    <dbReference type="NCBI Taxonomy" id="198482"/>
    <lineage>
        <taxon>Bacteria</taxon>
        <taxon>Bacillati</taxon>
        <taxon>Bacillota</taxon>
        <taxon>Bacilli</taxon>
        <taxon>Bacillales</taxon>
        <taxon>Staphylococcaceae</taxon>
        <taxon>Macrococcus</taxon>
    </lineage>
</organism>
<evidence type="ECO:0000313" key="8">
    <source>
        <dbReference type="EMBL" id="TDM02863.1"/>
    </source>
</evidence>
<dbReference type="RefSeq" id="WP_133428951.1">
    <property type="nucleotide sequence ID" value="NZ_BMCC01000002.1"/>
</dbReference>
<reference evidence="8 9" key="1">
    <citation type="submission" date="2019-01" db="EMBL/GenBank/DDBJ databases">
        <title>Draft genome sequences of the type strains of six Macrococcus species.</title>
        <authorList>
            <person name="Mazhar S."/>
            <person name="Altermann E."/>
            <person name="Hill C."/>
            <person name="Mcauliffe O."/>
        </authorList>
    </citation>
    <scope>NUCLEOTIDE SEQUENCE [LARGE SCALE GENOMIC DNA]</scope>
    <source>
        <strain evidence="8 9">CCM4809</strain>
    </source>
</reference>
<dbReference type="OrthoDB" id="9761531at2"/>
<protein>
    <submittedName>
        <fullName evidence="8">DNA internalization-related competence protein ComEC/Rec2</fullName>
    </submittedName>
</protein>
<name>A0A4R6BM21_9STAP</name>
<evidence type="ECO:0000256" key="3">
    <source>
        <dbReference type="ARBA" id="ARBA00022692"/>
    </source>
</evidence>
<dbReference type="Gene3D" id="3.60.15.10">
    <property type="entry name" value="Ribonuclease Z/Hydroxyacylglutathione hydrolase-like"/>
    <property type="match status" value="1"/>
</dbReference>
<dbReference type="InterPro" id="IPR004797">
    <property type="entry name" value="Competence_ComEC/Rec2"/>
</dbReference>
<feature type="domain" description="Metallo-beta-lactamase" evidence="7">
    <location>
        <begin position="500"/>
        <end position="707"/>
    </location>
</feature>
<feature type="transmembrane region" description="Helical" evidence="6">
    <location>
        <begin position="381"/>
        <end position="405"/>
    </location>
</feature>
<gene>
    <name evidence="8" type="ORF">ERX37_01885</name>
</gene>
<dbReference type="AlphaFoldDB" id="A0A4R6BM21"/>
<dbReference type="InterPro" id="IPR035681">
    <property type="entry name" value="ComA-like_MBL"/>
</dbReference>
<dbReference type="PANTHER" id="PTHR30619">
    <property type="entry name" value="DNA INTERNALIZATION/COMPETENCE PROTEIN COMEC/REC2"/>
    <property type="match status" value="1"/>
</dbReference>
<dbReference type="GO" id="GO:0030420">
    <property type="term" value="P:establishment of competence for transformation"/>
    <property type="evidence" value="ECO:0007669"/>
    <property type="project" value="InterPro"/>
</dbReference>
<sequence length="750" mass="85205">MWFNLAVAALCGILYWESPLCACILLIIIIYQCILKKQSNLLLIIFPMVICSAFYTHPSPVPSFNWLESDQGRLTTDFTLLDDLVVDGDLLNGTLEVNHQKVHFSYFIKSEQEQKKIVHHLPYFQQCRSILQLKKPLPNTNGLKFDYAESLNRQNIHYTAELEHLNIDDCKPVTLGMVDTVKRYRVELADRMIKTDRFNIRYVTALTLGDIRFLSSEELDVLKNLGIYHLYAISGSHVALVSVQLYFILKRLYVPLHWCTAFMVILIPVYTILTGLSPSVIRASLFILLYMLLKRFGITLLDSLSLSFLLFLLVDASAIADIGFQLSYFISLSLIFTSNLYHDKGPVMLLIITGLISQLASLPILLMNFNVFQPIGIVTNLLFIPFFTYIMFPLCTIMLIFEMLFYHLPPFFDGFLIAVFYINDLMIKVFQRLPVYQLTIGNQWPMFYLFLTAMVLTACYQLKRGWLYLIVSLLLISGLMAGWMYVQPHAERMTFIDVGQGDSAILESGGQVMITDTGGRIELPKEDWQKRRKVNAAIHFNVLAFLKESGYSKVDYLLLTHPDADHFGEAVHLLENIKVDSIILNTAAPGNEKYQPLIELAAERGTRLIDAGQMASFQVGRARVELLNTDGHFNDENDSSIVSRVTLDRIYMLMADLPLAGETILEDRICSRPADVLKVGHHGSKTSTSDVLLNCLKPKYAVISAGRNNRFGHPHTEVIEKLQSRDITILNTQSEGKVEFTNRMTTGKNP</sequence>
<keyword evidence="9" id="KW-1185">Reference proteome</keyword>
<keyword evidence="3 6" id="KW-0812">Transmembrane</keyword>
<evidence type="ECO:0000256" key="2">
    <source>
        <dbReference type="ARBA" id="ARBA00022475"/>
    </source>
</evidence>
<feature type="transmembrane region" description="Helical" evidence="6">
    <location>
        <begin position="442"/>
        <end position="460"/>
    </location>
</feature>
<feature type="transmembrane region" description="Helical" evidence="6">
    <location>
        <begin position="6"/>
        <end position="29"/>
    </location>
</feature>
<feature type="transmembrane region" description="Helical" evidence="6">
    <location>
        <begin position="256"/>
        <end position="273"/>
    </location>
</feature>
<comment type="subcellular location">
    <subcellularLocation>
        <location evidence="1">Cell membrane</location>
        <topology evidence="1">Multi-pass membrane protein</topology>
    </subcellularLocation>
</comment>
<dbReference type="NCBIfam" id="TIGR00361">
    <property type="entry name" value="ComEC_Rec2"/>
    <property type="match status" value="1"/>
</dbReference>
<dbReference type="EMBL" id="SCWE01000001">
    <property type="protein sequence ID" value="TDM02863.1"/>
    <property type="molecule type" value="Genomic_DNA"/>
</dbReference>
<feature type="transmembrane region" description="Helical" evidence="6">
    <location>
        <begin position="279"/>
        <end position="296"/>
    </location>
</feature>
<dbReference type="PANTHER" id="PTHR30619:SF7">
    <property type="entry name" value="BETA-LACTAMASE DOMAIN PROTEIN"/>
    <property type="match status" value="1"/>
</dbReference>
<keyword evidence="4 6" id="KW-1133">Transmembrane helix</keyword>
<dbReference type="Pfam" id="PF00753">
    <property type="entry name" value="Lactamase_B"/>
    <property type="match status" value="1"/>
</dbReference>
<evidence type="ECO:0000256" key="6">
    <source>
        <dbReference type="SAM" id="Phobius"/>
    </source>
</evidence>
<dbReference type="CDD" id="cd07731">
    <property type="entry name" value="ComA-like_MBL-fold"/>
    <property type="match status" value="1"/>
</dbReference>
<dbReference type="Pfam" id="PF03772">
    <property type="entry name" value="Competence"/>
    <property type="match status" value="1"/>
</dbReference>
<feature type="transmembrane region" description="Helical" evidence="6">
    <location>
        <begin position="41"/>
        <end position="57"/>
    </location>
</feature>
<dbReference type="Proteomes" id="UP000295328">
    <property type="component" value="Unassembled WGS sequence"/>
</dbReference>
<evidence type="ECO:0000313" key="9">
    <source>
        <dbReference type="Proteomes" id="UP000295328"/>
    </source>
</evidence>
<accession>A0A4R6BM21</accession>
<evidence type="ECO:0000256" key="4">
    <source>
        <dbReference type="ARBA" id="ARBA00022989"/>
    </source>
</evidence>
<dbReference type="InterPro" id="IPR004477">
    <property type="entry name" value="ComEC_N"/>
</dbReference>
<feature type="transmembrane region" description="Helical" evidence="6">
    <location>
        <begin position="347"/>
        <end position="369"/>
    </location>
</feature>
<feature type="transmembrane region" description="Helical" evidence="6">
    <location>
        <begin position="466"/>
        <end position="486"/>
    </location>
</feature>
<proteinExistence type="predicted"/>
<dbReference type="NCBIfam" id="TIGR00360">
    <property type="entry name" value="ComEC_N-term"/>
    <property type="match status" value="1"/>
</dbReference>
<evidence type="ECO:0000259" key="7">
    <source>
        <dbReference type="SMART" id="SM00849"/>
    </source>
</evidence>
<feature type="transmembrane region" description="Helical" evidence="6">
    <location>
        <begin position="228"/>
        <end position="249"/>
    </location>
</feature>